<organism evidence="6 7">
    <name type="scientific">Alteromonas portus</name>
    <dbReference type="NCBI Taxonomy" id="2565549"/>
    <lineage>
        <taxon>Bacteria</taxon>
        <taxon>Pseudomonadati</taxon>
        <taxon>Pseudomonadota</taxon>
        <taxon>Gammaproteobacteria</taxon>
        <taxon>Alteromonadales</taxon>
        <taxon>Alteromonadaceae</taxon>
        <taxon>Alteromonas/Salinimonas group</taxon>
        <taxon>Alteromonas</taxon>
    </lineage>
</organism>
<protein>
    <submittedName>
        <fullName evidence="6">Chemotaxis protein</fullName>
    </submittedName>
</protein>
<evidence type="ECO:0000256" key="2">
    <source>
        <dbReference type="ARBA" id="ARBA00023224"/>
    </source>
</evidence>
<dbReference type="InterPro" id="IPR025991">
    <property type="entry name" value="Chemoreceptor_zinc-bind_dom"/>
</dbReference>
<evidence type="ECO:0000256" key="3">
    <source>
        <dbReference type="PROSITE-ProRule" id="PRU00284"/>
    </source>
</evidence>
<evidence type="ECO:0000256" key="4">
    <source>
        <dbReference type="SAM" id="Coils"/>
    </source>
</evidence>
<dbReference type="PANTHER" id="PTHR32089">
    <property type="entry name" value="METHYL-ACCEPTING CHEMOTAXIS PROTEIN MCPB"/>
    <property type="match status" value="1"/>
</dbReference>
<dbReference type="AlphaFoldDB" id="A0A4U0Z9V0"/>
<keyword evidence="2 3" id="KW-0807">Transducer</keyword>
<dbReference type="PANTHER" id="PTHR32089:SF70">
    <property type="entry name" value="ENERGY TAXIS MODULATING METHYL ACCEPTING SENSORY TRANSDUCER"/>
    <property type="match status" value="1"/>
</dbReference>
<comment type="subcellular location">
    <subcellularLocation>
        <location evidence="1">Membrane</location>
    </subcellularLocation>
</comment>
<name>A0A4U0Z9V0_9ALTE</name>
<dbReference type="SUPFAM" id="SSF58104">
    <property type="entry name" value="Methyl-accepting chemotaxis protein (MCP) signaling domain"/>
    <property type="match status" value="1"/>
</dbReference>
<dbReference type="RefSeq" id="WP_136782612.1">
    <property type="nucleotide sequence ID" value="NZ_SWCO01000007.1"/>
</dbReference>
<dbReference type="Proteomes" id="UP000305471">
    <property type="component" value="Unassembled WGS sequence"/>
</dbReference>
<feature type="domain" description="Methyl-accepting transducer" evidence="5">
    <location>
        <begin position="33"/>
        <end position="251"/>
    </location>
</feature>
<dbReference type="EMBL" id="SWCO01000007">
    <property type="protein sequence ID" value="TKB02811.1"/>
    <property type="molecule type" value="Genomic_DNA"/>
</dbReference>
<dbReference type="GO" id="GO:0016020">
    <property type="term" value="C:membrane"/>
    <property type="evidence" value="ECO:0007669"/>
    <property type="project" value="UniProtKB-SubCell"/>
</dbReference>
<evidence type="ECO:0000256" key="1">
    <source>
        <dbReference type="ARBA" id="ARBA00004370"/>
    </source>
</evidence>
<keyword evidence="4" id="KW-0175">Coiled coil</keyword>
<sequence length="360" mass="38925">MFVSRSKFEEKEAQVVLLEKRLQETLDRVSTLEAENFELTAALETANNDEASTANSTVIKCLVDSLSQVEGVRETVLRSYEKISAESQSIVNINDLFSESASTLSKIVSDMSGLNVQMGSMSERISGLSTTADNINKFVTTITSISDQTNLLALNAAIEAARAGDAGRGFSVVADEVRALATETNKSATEVSELVNGIIQSTSKAVSGVNELRGNNEQLETGINQLNSSYQSMVQHCDSMKTTISEGAMATFIQTVKLDHVVWKSGIYEVLCGFSNKSAADFSDHMNCRLGQWFSENANSPIGQTTAFREIEAPHAKVHSSGLDAIRAKQAGKNAEADAKLLEMEQASERVMMLLDRLAG</sequence>
<dbReference type="Gene3D" id="6.10.250.3200">
    <property type="match status" value="1"/>
</dbReference>
<evidence type="ECO:0000259" key="5">
    <source>
        <dbReference type="PROSITE" id="PS50111"/>
    </source>
</evidence>
<proteinExistence type="predicted"/>
<comment type="caution">
    <text evidence="6">The sequence shown here is derived from an EMBL/GenBank/DDBJ whole genome shotgun (WGS) entry which is preliminary data.</text>
</comment>
<reference evidence="6 7" key="1">
    <citation type="submission" date="2019-04" db="EMBL/GenBank/DDBJ databases">
        <title>Alteromonas portus sp. nov., an alginate lyase-excreting marine bacterium.</title>
        <authorList>
            <person name="Huang H."/>
            <person name="Mo K."/>
            <person name="Bao S."/>
        </authorList>
    </citation>
    <scope>NUCLEOTIDE SEQUENCE [LARGE SCALE GENOMIC DNA]</scope>
    <source>
        <strain evidence="6 7">HB161718</strain>
    </source>
</reference>
<keyword evidence="7" id="KW-1185">Reference proteome</keyword>
<gene>
    <name evidence="6" type="ORF">E5672_13195</name>
</gene>
<dbReference type="GO" id="GO:0007165">
    <property type="term" value="P:signal transduction"/>
    <property type="evidence" value="ECO:0007669"/>
    <property type="project" value="UniProtKB-KW"/>
</dbReference>
<evidence type="ECO:0000313" key="6">
    <source>
        <dbReference type="EMBL" id="TKB02811.1"/>
    </source>
</evidence>
<dbReference type="SMART" id="SM00283">
    <property type="entry name" value="MA"/>
    <property type="match status" value="1"/>
</dbReference>
<accession>A0A4U0Z9V0</accession>
<dbReference type="GO" id="GO:0006935">
    <property type="term" value="P:chemotaxis"/>
    <property type="evidence" value="ECO:0007669"/>
    <property type="project" value="UniProtKB-ARBA"/>
</dbReference>
<dbReference type="Gene3D" id="1.20.120.30">
    <property type="entry name" value="Aspartate receptor, ligand-binding domain"/>
    <property type="match status" value="1"/>
</dbReference>
<evidence type="ECO:0000313" key="7">
    <source>
        <dbReference type="Proteomes" id="UP000305471"/>
    </source>
</evidence>
<feature type="coiled-coil region" evidence="4">
    <location>
        <begin position="8"/>
        <end position="49"/>
    </location>
</feature>
<dbReference type="InterPro" id="IPR004089">
    <property type="entry name" value="MCPsignal_dom"/>
</dbReference>
<dbReference type="Pfam" id="PF13682">
    <property type="entry name" value="CZB"/>
    <property type="match status" value="1"/>
</dbReference>
<dbReference type="PROSITE" id="PS50111">
    <property type="entry name" value="CHEMOTAXIS_TRANSDUC_2"/>
    <property type="match status" value="1"/>
</dbReference>
<dbReference type="OrthoDB" id="9808588at2"/>
<dbReference type="Pfam" id="PF00015">
    <property type="entry name" value="MCPsignal"/>
    <property type="match status" value="1"/>
</dbReference>